<gene>
    <name evidence="2" type="ORF">ACFOMD_00270</name>
</gene>
<accession>A0ABV7X574</accession>
<comment type="caution">
    <text evidence="2">The sequence shown here is derived from an EMBL/GenBank/DDBJ whole genome shotgun (WGS) entry which is preliminary data.</text>
</comment>
<evidence type="ECO:0000313" key="2">
    <source>
        <dbReference type="EMBL" id="MFC3710981.1"/>
    </source>
</evidence>
<dbReference type="EMBL" id="JBHRXV010000001">
    <property type="protein sequence ID" value="MFC3710981.1"/>
    <property type="molecule type" value="Genomic_DNA"/>
</dbReference>
<keyword evidence="1" id="KW-0472">Membrane</keyword>
<reference evidence="3" key="1">
    <citation type="journal article" date="2019" name="Int. J. Syst. Evol. Microbiol.">
        <title>The Global Catalogue of Microorganisms (GCM) 10K type strain sequencing project: providing services to taxonomists for standard genome sequencing and annotation.</title>
        <authorList>
            <consortium name="The Broad Institute Genomics Platform"/>
            <consortium name="The Broad Institute Genome Sequencing Center for Infectious Disease"/>
            <person name="Wu L."/>
            <person name="Ma J."/>
        </authorList>
    </citation>
    <scope>NUCLEOTIDE SEQUENCE [LARGE SCALE GENOMIC DNA]</scope>
    <source>
        <strain evidence="3">KCTC 42644</strain>
    </source>
</reference>
<protein>
    <submittedName>
        <fullName evidence="2">Uncharacterized protein</fullName>
    </submittedName>
</protein>
<feature type="transmembrane region" description="Helical" evidence="1">
    <location>
        <begin position="12"/>
        <end position="34"/>
    </location>
</feature>
<name>A0ABV7X574_9SPHN</name>
<proteinExistence type="predicted"/>
<keyword evidence="3" id="KW-1185">Reference proteome</keyword>
<keyword evidence="1" id="KW-1133">Transmembrane helix</keyword>
<evidence type="ECO:0000313" key="3">
    <source>
        <dbReference type="Proteomes" id="UP001595615"/>
    </source>
</evidence>
<organism evidence="2 3">
    <name type="scientific">Sphingoaurantiacus capsulatus</name>
    <dbReference type="NCBI Taxonomy" id="1771310"/>
    <lineage>
        <taxon>Bacteria</taxon>
        <taxon>Pseudomonadati</taxon>
        <taxon>Pseudomonadota</taxon>
        <taxon>Alphaproteobacteria</taxon>
        <taxon>Sphingomonadales</taxon>
        <taxon>Sphingosinicellaceae</taxon>
        <taxon>Sphingoaurantiacus</taxon>
    </lineage>
</organism>
<evidence type="ECO:0000256" key="1">
    <source>
        <dbReference type="SAM" id="Phobius"/>
    </source>
</evidence>
<dbReference type="RefSeq" id="WP_380855022.1">
    <property type="nucleotide sequence ID" value="NZ_JBHRXV010000001.1"/>
</dbReference>
<sequence length="92" mass="9743">MNDSPGPSPVARFWQLMAVMLLVALISAAAALTYMQRTGTVLHLHFVIAMTAGIVATLLLAGALMGLLFFSARTGHDATVSDIDDIDDLDGR</sequence>
<dbReference type="Proteomes" id="UP001595615">
    <property type="component" value="Unassembled WGS sequence"/>
</dbReference>
<keyword evidence="1" id="KW-0812">Transmembrane</keyword>
<feature type="transmembrane region" description="Helical" evidence="1">
    <location>
        <begin position="46"/>
        <end position="70"/>
    </location>
</feature>